<keyword evidence="3" id="KW-1185">Reference proteome</keyword>
<reference evidence="1 3" key="1">
    <citation type="journal article" date="2011" name="Nature">
        <title>The Medicago genome provides insight into the evolution of rhizobial symbioses.</title>
        <authorList>
            <person name="Young N.D."/>
            <person name="Debelle F."/>
            <person name="Oldroyd G.E."/>
            <person name="Geurts R."/>
            <person name="Cannon S.B."/>
            <person name="Udvardi M.K."/>
            <person name="Benedito V.A."/>
            <person name="Mayer K.F."/>
            <person name="Gouzy J."/>
            <person name="Schoof H."/>
            <person name="Van de Peer Y."/>
            <person name="Proost S."/>
            <person name="Cook D.R."/>
            <person name="Meyers B.C."/>
            <person name="Spannagl M."/>
            <person name="Cheung F."/>
            <person name="De Mita S."/>
            <person name="Krishnakumar V."/>
            <person name="Gundlach H."/>
            <person name="Zhou S."/>
            <person name="Mudge J."/>
            <person name="Bharti A.K."/>
            <person name="Murray J.D."/>
            <person name="Naoumkina M.A."/>
            <person name="Rosen B."/>
            <person name="Silverstein K.A."/>
            <person name="Tang H."/>
            <person name="Rombauts S."/>
            <person name="Zhao P.X."/>
            <person name="Zhou P."/>
            <person name="Barbe V."/>
            <person name="Bardou P."/>
            <person name="Bechner M."/>
            <person name="Bellec A."/>
            <person name="Berger A."/>
            <person name="Berges H."/>
            <person name="Bidwell S."/>
            <person name="Bisseling T."/>
            <person name="Choisne N."/>
            <person name="Couloux A."/>
            <person name="Denny R."/>
            <person name="Deshpande S."/>
            <person name="Dai X."/>
            <person name="Doyle J.J."/>
            <person name="Dudez A.M."/>
            <person name="Farmer A.D."/>
            <person name="Fouteau S."/>
            <person name="Franken C."/>
            <person name="Gibelin C."/>
            <person name="Gish J."/>
            <person name="Goldstein S."/>
            <person name="Gonzalez A.J."/>
            <person name="Green P.J."/>
            <person name="Hallab A."/>
            <person name="Hartog M."/>
            <person name="Hua A."/>
            <person name="Humphray S.J."/>
            <person name="Jeong D.H."/>
            <person name="Jing Y."/>
            <person name="Jocker A."/>
            <person name="Kenton S.M."/>
            <person name="Kim D.J."/>
            <person name="Klee K."/>
            <person name="Lai H."/>
            <person name="Lang C."/>
            <person name="Lin S."/>
            <person name="Macmil S.L."/>
            <person name="Magdelenat G."/>
            <person name="Matthews L."/>
            <person name="McCorrison J."/>
            <person name="Monaghan E.L."/>
            <person name="Mun J.H."/>
            <person name="Najar F.Z."/>
            <person name="Nicholson C."/>
            <person name="Noirot C."/>
            <person name="O'Bleness M."/>
            <person name="Paule C.R."/>
            <person name="Poulain J."/>
            <person name="Prion F."/>
            <person name="Qin B."/>
            <person name="Qu C."/>
            <person name="Retzel E.F."/>
            <person name="Riddle C."/>
            <person name="Sallet E."/>
            <person name="Samain S."/>
            <person name="Samson N."/>
            <person name="Sanders I."/>
            <person name="Saurat O."/>
            <person name="Scarpelli C."/>
            <person name="Schiex T."/>
            <person name="Segurens B."/>
            <person name="Severin A.J."/>
            <person name="Sherrier D.J."/>
            <person name="Shi R."/>
            <person name="Sims S."/>
            <person name="Singer S.R."/>
            <person name="Sinharoy S."/>
            <person name="Sterck L."/>
            <person name="Viollet A."/>
            <person name="Wang B.B."/>
            <person name="Wang K."/>
            <person name="Wang M."/>
            <person name="Wang X."/>
            <person name="Warfsmann J."/>
            <person name="Weissenbach J."/>
            <person name="White D.D."/>
            <person name="White J.D."/>
            <person name="Wiley G.B."/>
            <person name="Wincker P."/>
            <person name="Xing Y."/>
            <person name="Yang L."/>
            <person name="Yao Z."/>
            <person name="Ying F."/>
            <person name="Zhai J."/>
            <person name="Zhou L."/>
            <person name="Zuber A."/>
            <person name="Denarie J."/>
            <person name="Dixon R.A."/>
            <person name="May G.D."/>
            <person name="Schwartz D.C."/>
            <person name="Rogers J."/>
            <person name="Quetier F."/>
            <person name="Town C.D."/>
            <person name="Roe B.A."/>
        </authorList>
    </citation>
    <scope>NUCLEOTIDE SEQUENCE [LARGE SCALE GENOMIC DNA]</scope>
    <source>
        <strain evidence="1">A17</strain>
        <strain evidence="2 3">cv. Jemalong A17</strain>
    </source>
</reference>
<reference evidence="2" key="3">
    <citation type="submission" date="2015-04" db="UniProtKB">
        <authorList>
            <consortium name="EnsemblPlants"/>
        </authorList>
    </citation>
    <scope>IDENTIFICATION</scope>
    <source>
        <strain evidence="2">cv. Jemalong A17</strain>
    </source>
</reference>
<dbReference type="Proteomes" id="UP000002051">
    <property type="component" value="Unassembled WGS sequence"/>
</dbReference>
<organism evidence="1 3">
    <name type="scientific">Medicago truncatula</name>
    <name type="common">Barrel medic</name>
    <name type="synonym">Medicago tribuloides</name>
    <dbReference type="NCBI Taxonomy" id="3880"/>
    <lineage>
        <taxon>Eukaryota</taxon>
        <taxon>Viridiplantae</taxon>
        <taxon>Streptophyta</taxon>
        <taxon>Embryophyta</taxon>
        <taxon>Tracheophyta</taxon>
        <taxon>Spermatophyta</taxon>
        <taxon>Magnoliopsida</taxon>
        <taxon>eudicotyledons</taxon>
        <taxon>Gunneridae</taxon>
        <taxon>Pentapetalae</taxon>
        <taxon>rosids</taxon>
        <taxon>fabids</taxon>
        <taxon>Fabales</taxon>
        <taxon>Fabaceae</taxon>
        <taxon>Papilionoideae</taxon>
        <taxon>50 kb inversion clade</taxon>
        <taxon>NPAAA clade</taxon>
        <taxon>Hologalegina</taxon>
        <taxon>IRL clade</taxon>
        <taxon>Trifolieae</taxon>
        <taxon>Medicago</taxon>
    </lineage>
</organism>
<evidence type="ECO:0000313" key="3">
    <source>
        <dbReference type="Proteomes" id="UP000002051"/>
    </source>
</evidence>
<reference evidence="1 3" key="2">
    <citation type="journal article" date="2014" name="BMC Genomics">
        <title>An improved genome release (version Mt4.0) for the model legume Medicago truncatula.</title>
        <authorList>
            <person name="Tang H."/>
            <person name="Krishnakumar V."/>
            <person name="Bidwell S."/>
            <person name="Rosen B."/>
            <person name="Chan A."/>
            <person name="Zhou S."/>
            <person name="Gentzbittel L."/>
            <person name="Childs K.L."/>
            <person name="Yandell M."/>
            <person name="Gundlach H."/>
            <person name="Mayer K.F."/>
            <person name="Schwartz D.C."/>
            <person name="Town C.D."/>
        </authorList>
    </citation>
    <scope>GENOME REANNOTATION</scope>
    <source>
        <strain evidence="1">A17</strain>
        <strain evidence="2 3">cv. Jemalong A17</strain>
    </source>
</reference>
<evidence type="ECO:0000313" key="2">
    <source>
        <dbReference type="EnsemblPlants" id="KEH21909"/>
    </source>
</evidence>
<sequence length="55" mass="6620">MCLERKTVAQIFWPNSTDLHEPSSWYHHVYQKSYLPQLDHFSYAQNCYLTIKVTT</sequence>
<evidence type="ECO:0000313" key="1">
    <source>
        <dbReference type="EMBL" id="KEH21909.1"/>
    </source>
</evidence>
<dbReference type="EnsemblPlants" id="KEH21909">
    <property type="protein sequence ID" value="KEH21909"/>
    <property type="gene ID" value="MTR_7g024495"/>
</dbReference>
<protein>
    <submittedName>
        <fullName evidence="1 2">Uncharacterized protein</fullName>
    </submittedName>
</protein>
<dbReference type="EMBL" id="CM001223">
    <property type="protein sequence ID" value="KEH21909.1"/>
    <property type="molecule type" value="Genomic_DNA"/>
</dbReference>
<dbReference type="AlphaFoldDB" id="A0A072TWQ3"/>
<dbReference type="HOGENOM" id="CLU_3035427_0_0_1"/>
<name>A0A072TWQ3_MEDTR</name>
<gene>
    <name evidence="1" type="ordered locus">MTR_7g024495</name>
</gene>
<proteinExistence type="predicted"/>
<accession>A0A072TWQ3</accession>